<dbReference type="PANTHER" id="PTHR46409">
    <property type="entry name" value="HTH PSQ-TYPE DOMAIN-CONTAINING PROTEIN"/>
    <property type="match status" value="1"/>
</dbReference>
<evidence type="ECO:0000313" key="2">
    <source>
        <dbReference type="Proteomes" id="UP000499080"/>
    </source>
</evidence>
<dbReference type="PANTHER" id="PTHR46409:SF1">
    <property type="entry name" value="HTH PSQ-TYPE DOMAIN-CONTAINING PROTEIN"/>
    <property type="match status" value="1"/>
</dbReference>
<accession>A0A4Y2JVM8</accession>
<dbReference type="EMBL" id="BGPR01003861">
    <property type="protein sequence ID" value="GBM93256.1"/>
    <property type="molecule type" value="Genomic_DNA"/>
</dbReference>
<sequence>MFIRSVDVPKSKRLQETSNAKGTECCSFCKQISTHELLKMIQDDVPMDGWDFIKYPSHTQAVERIVKLVTEASRKRVEPQNRDEFIRAALESRK</sequence>
<dbReference type="Proteomes" id="UP000499080">
    <property type="component" value="Unassembled WGS sequence"/>
</dbReference>
<keyword evidence="2" id="KW-1185">Reference proteome</keyword>
<comment type="caution">
    <text evidence="1">The sequence shown here is derived from an EMBL/GenBank/DDBJ whole genome shotgun (WGS) entry which is preliminary data.</text>
</comment>
<name>A0A4Y2JVM8_ARAVE</name>
<evidence type="ECO:0000313" key="1">
    <source>
        <dbReference type="EMBL" id="GBM93256.1"/>
    </source>
</evidence>
<reference evidence="1 2" key="1">
    <citation type="journal article" date="2019" name="Sci. Rep.">
        <title>Orb-weaving spider Araneus ventricosus genome elucidates the spidroin gene catalogue.</title>
        <authorList>
            <person name="Kono N."/>
            <person name="Nakamura H."/>
            <person name="Ohtoshi R."/>
            <person name="Moran D.A.P."/>
            <person name="Shinohara A."/>
            <person name="Yoshida Y."/>
            <person name="Fujiwara M."/>
            <person name="Mori M."/>
            <person name="Tomita M."/>
            <person name="Arakawa K."/>
        </authorList>
    </citation>
    <scope>NUCLEOTIDE SEQUENCE [LARGE SCALE GENOMIC DNA]</scope>
</reference>
<gene>
    <name evidence="1" type="ORF">AVEN_168028_1</name>
</gene>
<dbReference type="AlphaFoldDB" id="A0A4Y2JVM8"/>
<proteinExistence type="predicted"/>
<organism evidence="1 2">
    <name type="scientific">Araneus ventricosus</name>
    <name type="common">Orbweaver spider</name>
    <name type="synonym">Epeira ventricosa</name>
    <dbReference type="NCBI Taxonomy" id="182803"/>
    <lineage>
        <taxon>Eukaryota</taxon>
        <taxon>Metazoa</taxon>
        <taxon>Ecdysozoa</taxon>
        <taxon>Arthropoda</taxon>
        <taxon>Chelicerata</taxon>
        <taxon>Arachnida</taxon>
        <taxon>Araneae</taxon>
        <taxon>Araneomorphae</taxon>
        <taxon>Entelegynae</taxon>
        <taxon>Araneoidea</taxon>
        <taxon>Araneidae</taxon>
        <taxon>Araneus</taxon>
    </lineage>
</organism>
<protein>
    <submittedName>
        <fullName evidence="1">Uncharacterized protein</fullName>
    </submittedName>
</protein>